<proteinExistence type="predicted"/>
<dbReference type="AlphaFoldDB" id="A0A1Y6BA44"/>
<accession>A0A1Y6BA44</accession>
<evidence type="ECO:0000313" key="2">
    <source>
        <dbReference type="Proteomes" id="UP000192907"/>
    </source>
</evidence>
<name>A0A1Y6BA44_9BACT</name>
<dbReference type="OrthoDB" id="9979944at2"/>
<evidence type="ECO:0000313" key="1">
    <source>
        <dbReference type="EMBL" id="SME89663.1"/>
    </source>
</evidence>
<dbReference type="RefSeq" id="WP_132314593.1">
    <property type="nucleotide sequence ID" value="NZ_FWZT01000001.1"/>
</dbReference>
<dbReference type="STRING" id="1513793.SAMN06296036_101285"/>
<protein>
    <submittedName>
        <fullName evidence="1">Uncharacterized protein</fullName>
    </submittedName>
</protein>
<reference evidence="2" key="1">
    <citation type="submission" date="2017-04" db="EMBL/GenBank/DDBJ databases">
        <authorList>
            <person name="Varghese N."/>
            <person name="Submissions S."/>
        </authorList>
    </citation>
    <scope>NUCLEOTIDE SEQUENCE [LARGE SCALE GENOMIC DNA]</scope>
    <source>
        <strain evidence="2">RKEM611</strain>
    </source>
</reference>
<dbReference type="EMBL" id="FWZT01000001">
    <property type="protein sequence ID" value="SME89663.1"/>
    <property type="molecule type" value="Genomic_DNA"/>
</dbReference>
<keyword evidence="2" id="KW-1185">Reference proteome</keyword>
<organism evidence="1 2">
    <name type="scientific">Pseudobacteriovorax antillogorgiicola</name>
    <dbReference type="NCBI Taxonomy" id="1513793"/>
    <lineage>
        <taxon>Bacteria</taxon>
        <taxon>Pseudomonadati</taxon>
        <taxon>Bdellovibrionota</taxon>
        <taxon>Oligoflexia</taxon>
        <taxon>Oligoflexales</taxon>
        <taxon>Pseudobacteriovoracaceae</taxon>
        <taxon>Pseudobacteriovorax</taxon>
    </lineage>
</organism>
<dbReference type="Proteomes" id="UP000192907">
    <property type="component" value="Unassembled WGS sequence"/>
</dbReference>
<gene>
    <name evidence="1" type="ORF">SAMN06296036_101285</name>
</gene>
<sequence length="137" mass="15097">MIKTIAVFVALVCPMVGLSQVQRVGGNFEVVRIKPKPQGLVEVVFHALTPSGKYDQLQLISDHVHMGVKVGDHLRLSAEIVEPKPHGLSQVSQVLIFLPSRQGETPVWMLSRTRPPQKLSGAKLLEMHAPGADYQIF</sequence>